<dbReference type="AlphaFoldDB" id="A0AAW1PG61"/>
<feature type="compositionally biased region" description="Basic residues" evidence="1">
    <location>
        <begin position="345"/>
        <end position="356"/>
    </location>
</feature>
<dbReference type="PANTHER" id="PTHR14552:SF21">
    <property type="entry name" value="DCTP PYROPHOSPHATASE 1"/>
    <property type="match status" value="1"/>
</dbReference>
<dbReference type="PANTHER" id="PTHR14552">
    <property type="match status" value="1"/>
</dbReference>
<dbReference type="SUPFAM" id="SSF101386">
    <property type="entry name" value="all-alpha NTP pyrophosphatases"/>
    <property type="match status" value="1"/>
</dbReference>
<organism evidence="2 3">
    <name type="scientific">Symbiochloris irregularis</name>
    <dbReference type="NCBI Taxonomy" id="706552"/>
    <lineage>
        <taxon>Eukaryota</taxon>
        <taxon>Viridiplantae</taxon>
        <taxon>Chlorophyta</taxon>
        <taxon>core chlorophytes</taxon>
        <taxon>Trebouxiophyceae</taxon>
        <taxon>Trebouxiales</taxon>
        <taxon>Trebouxiaceae</taxon>
        <taxon>Symbiochloris</taxon>
    </lineage>
</organism>
<name>A0AAW1PG61_9CHLO</name>
<evidence type="ECO:0000256" key="1">
    <source>
        <dbReference type="SAM" id="MobiDB-lite"/>
    </source>
</evidence>
<gene>
    <name evidence="2" type="ORF">WJX73_010333</name>
</gene>
<feature type="compositionally biased region" description="Basic residues" evidence="1">
    <location>
        <begin position="225"/>
        <end position="238"/>
    </location>
</feature>
<keyword evidence="3" id="KW-1185">Reference proteome</keyword>
<accession>A0AAW1PG61</accession>
<reference evidence="2 3" key="1">
    <citation type="journal article" date="2024" name="Nat. Commun.">
        <title>Phylogenomics reveals the evolutionary origins of lichenization in chlorophyte algae.</title>
        <authorList>
            <person name="Puginier C."/>
            <person name="Libourel C."/>
            <person name="Otte J."/>
            <person name="Skaloud P."/>
            <person name="Haon M."/>
            <person name="Grisel S."/>
            <person name="Petersen M."/>
            <person name="Berrin J.G."/>
            <person name="Delaux P.M."/>
            <person name="Dal Grande F."/>
            <person name="Keller J."/>
        </authorList>
    </citation>
    <scope>NUCLEOTIDE SEQUENCE [LARGE SCALE GENOMIC DNA]</scope>
    <source>
        <strain evidence="2 3">SAG 2036</strain>
    </source>
</reference>
<sequence length="356" mass="38670">MTSPDIANSAPLDFPELVARHLSVGFPPAQSPPRQRSSEKSQVEFHTPRNLLLALMGKLGCLATMFQWQGEVAAGISLPGFSSQDLQAIDTKLADVLLNLIRLADVCGCDLSSAAMTKLNQTRPTALSSPPPAPGPAPPVPEAVPSGLMSQDVSTPPTPAPSLLPNDSAEMPSAGRQSFHRQVQALQGLANTAQWRLRKLTQDSQCAFCDKWGIDHAQLKDFFKNRKPSKRSLKKPRARTPENSKKRAPKKPGMQRPEQPKKRAPKQSRVQSPEKPEKQARKKPRRQPPDTNTHAEGILHSLATVPEDTAAVVGLSDDAVMSHPAGVSDHIPPAGHEVTDPSIRKSTRQRKARVPE</sequence>
<dbReference type="Gene3D" id="1.10.287.1080">
    <property type="entry name" value="MazG-like"/>
    <property type="match status" value="1"/>
</dbReference>
<feature type="compositionally biased region" description="Pro residues" evidence="1">
    <location>
        <begin position="129"/>
        <end position="142"/>
    </location>
</feature>
<protein>
    <submittedName>
        <fullName evidence="2">Uncharacterized protein</fullName>
    </submittedName>
</protein>
<evidence type="ECO:0000313" key="3">
    <source>
        <dbReference type="Proteomes" id="UP001465755"/>
    </source>
</evidence>
<feature type="region of interest" description="Disordered" evidence="1">
    <location>
        <begin position="121"/>
        <end position="178"/>
    </location>
</feature>
<proteinExistence type="predicted"/>
<feature type="region of interest" description="Disordered" evidence="1">
    <location>
        <begin position="223"/>
        <end position="356"/>
    </location>
</feature>
<dbReference type="EMBL" id="JALJOQ010000030">
    <property type="protein sequence ID" value="KAK9807463.1"/>
    <property type="molecule type" value="Genomic_DNA"/>
</dbReference>
<dbReference type="Proteomes" id="UP001465755">
    <property type="component" value="Unassembled WGS sequence"/>
</dbReference>
<evidence type="ECO:0000313" key="2">
    <source>
        <dbReference type="EMBL" id="KAK9807463.1"/>
    </source>
</evidence>
<comment type="caution">
    <text evidence="2">The sequence shown here is derived from an EMBL/GenBank/DDBJ whole genome shotgun (WGS) entry which is preliminary data.</text>
</comment>